<evidence type="ECO:0000256" key="1">
    <source>
        <dbReference type="SAM" id="Coils"/>
    </source>
</evidence>
<evidence type="ECO:0000256" key="2">
    <source>
        <dbReference type="SAM" id="Phobius"/>
    </source>
</evidence>
<evidence type="ECO:0008006" key="5">
    <source>
        <dbReference type="Google" id="ProtNLM"/>
    </source>
</evidence>
<evidence type="ECO:0000313" key="3">
    <source>
        <dbReference type="EMBL" id="MBL5937213.1"/>
    </source>
</evidence>
<evidence type="ECO:0000313" key="4">
    <source>
        <dbReference type="Proteomes" id="UP000653275"/>
    </source>
</evidence>
<protein>
    <recommendedName>
        <fullName evidence="5">Mobilization protein</fullName>
    </recommendedName>
</protein>
<name>A0AAP2F1N1_LELAM</name>
<feature type="coiled-coil region" evidence="1">
    <location>
        <begin position="48"/>
        <end position="75"/>
    </location>
</feature>
<gene>
    <name evidence="3" type="ORF">I7V27_22620</name>
</gene>
<keyword evidence="2" id="KW-1133">Transmembrane helix</keyword>
<dbReference type="EMBL" id="JAENMS010000024">
    <property type="protein sequence ID" value="MBL5937213.1"/>
    <property type="molecule type" value="Genomic_DNA"/>
</dbReference>
<dbReference type="AlphaFoldDB" id="A0AAP2F1N1"/>
<dbReference type="RefSeq" id="WP_202666598.1">
    <property type="nucleotide sequence ID" value="NZ_JAENMR010000023.1"/>
</dbReference>
<keyword evidence="2" id="KW-0472">Membrane</keyword>
<proteinExistence type="predicted"/>
<comment type="caution">
    <text evidence="3">The sequence shown here is derived from an EMBL/GenBank/DDBJ whole genome shotgun (WGS) entry which is preliminary data.</text>
</comment>
<dbReference type="Proteomes" id="UP000653275">
    <property type="component" value="Unassembled WGS sequence"/>
</dbReference>
<keyword evidence="2" id="KW-0812">Transmembrane</keyword>
<feature type="transmembrane region" description="Helical" evidence="2">
    <location>
        <begin position="112"/>
        <end position="130"/>
    </location>
</feature>
<organism evidence="3 4">
    <name type="scientific">Lelliottia amnigena</name>
    <name type="common">Enterobacter amnigenus</name>
    <dbReference type="NCBI Taxonomy" id="61646"/>
    <lineage>
        <taxon>Bacteria</taxon>
        <taxon>Pseudomonadati</taxon>
        <taxon>Pseudomonadota</taxon>
        <taxon>Gammaproteobacteria</taxon>
        <taxon>Enterobacterales</taxon>
        <taxon>Enterobacteriaceae</taxon>
        <taxon>Lelliottia</taxon>
    </lineage>
</organism>
<sequence>MSEKSTTISLRVSAELRRKLEAAAGSQNLTLTEYLRATISDIHGEKVLSLAQREVASLESRAQRLEAEVSRTMEMFTVRLAAARTEQEALLRDIEATGAAVKSAGTKNGVRLAGMAVLVSLFTVVVWKAAEWLL</sequence>
<keyword evidence="1" id="KW-0175">Coiled coil</keyword>
<accession>A0AAP2F1N1</accession>
<reference evidence="3" key="1">
    <citation type="submission" date="2020-12" db="EMBL/GenBank/DDBJ databases">
        <title>Draft genome sequence of Enterobacter spp., Lelliottia spp. and Serratia spp. isolated from drinking water reservoirs and lakes.</title>
        <authorList>
            <person name="Reitter C."/>
            <person name="Neuhaus K."/>
            <person name="Huegler M."/>
        </authorList>
    </citation>
    <scope>NUCLEOTIDE SEQUENCE</scope>
    <source>
        <strain evidence="3">TZW15</strain>
    </source>
</reference>